<organism evidence="2 3">
    <name type="scientific">Paenibacillus algorifonticola</name>
    <dbReference type="NCBI Taxonomy" id="684063"/>
    <lineage>
        <taxon>Bacteria</taxon>
        <taxon>Bacillati</taxon>
        <taxon>Bacillota</taxon>
        <taxon>Bacilli</taxon>
        <taxon>Bacillales</taxon>
        <taxon>Paenibacillaceae</taxon>
        <taxon>Paenibacillus</taxon>
    </lineage>
</organism>
<evidence type="ECO:0000313" key="2">
    <source>
        <dbReference type="EMBL" id="SFF29169.1"/>
    </source>
</evidence>
<protein>
    <submittedName>
        <fullName evidence="2">Uncharacterized protein</fullName>
    </submittedName>
</protein>
<gene>
    <name evidence="2" type="ORF">SAMN04487969_12369</name>
</gene>
<accession>A0A1I2HHM8</accession>
<dbReference type="Proteomes" id="UP000183410">
    <property type="component" value="Unassembled WGS sequence"/>
</dbReference>
<reference evidence="3" key="1">
    <citation type="submission" date="2016-10" db="EMBL/GenBank/DDBJ databases">
        <authorList>
            <person name="Varghese N."/>
            <person name="Submissions S."/>
        </authorList>
    </citation>
    <scope>NUCLEOTIDE SEQUENCE [LARGE SCALE GENOMIC DNA]</scope>
    <source>
        <strain evidence="3">CGMCC 1.10223</strain>
    </source>
</reference>
<dbReference type="AlphaFoldDB" id="A0A1I2HHM8"/>
<sequence>MRTLLAAILLLVTIVMIYSGVAEGDQGMKKQLERSGDATSSYIRNMSP</sequence>
<dbReference type="OrthoDB" id="2659718at2"/>
<feature type="compositionally biased region" description="Polar residues" evidence="1">
    <location>
        <begin position="37"/>
        <end position="48"/>
    </location>
</feature>
<keyword evidence="3" id="KW-1185">Reference proteome</keyword>
<dbReference type="EMBL" id="FONN01000023">
    <property type="protein sequence ID" value="SFF29169.1"/>
    <property type="molecule type" value="Genomic_DNA"/>
</dbReference>
<dbReference type="RefSeq" id="WP_156182391.1">
    <property type="nucleotide sequence ID" value="NZ_FONN01000023.1"/>
</dbReference>
<evidence type="ECO:0000256" key="1">
    <source>
        <dbReference type="SAM" id="MobiDB-lite"/>
    </source>
</evidence>
<name>A0A1I2HHM8_9BACL</name>
<feature type="region of interest" description="Disordered" evidence="1">
    <location>
        <begin position="27"/>
        <end position="48"/>
    </location>
</feature>
<evidence type="ECO:0000313" key="3">
    <source>
        <dbReference type="Proteomes" id="UP000183410"/>
    </source>
</evidence>
<feature type="compositionally biased region" description="Basic and acidic residues" evidence="1">
    <location>
        <begin position="27"/>
        <end position="36"/>
    </location>
</feature>
<proteinExistence type="predicted"/>